<sequence>MSDSVSRLDNDTRRRLKAAVFDANSYHPSPDLKNLEANATRLKMIGVELWVPEGVALEWAEHLITDWNALTVGMRNSRKRLNGAGFDFPPLPQMTSDAVAAQFLAKIASIDNVKLIHLTPKNALAGLRDQILLHAPAKRKGINEKKEGIKTGASDSAWLRDVIDAVNSDISSLLFVTEDRDVTLALESWGHPSVLCCPRSRLRDLLFEVALDVDGATQMALAFLSSKMPNSQDYGDPTIGGEWLDIGPVDDLAEILVADAWDLEDVEVSNAGLVALNSVAGLIDLRSTDEFADVEDLLGEPSPLVSKLGNIVRQWVTLRVVFSATARATVVGKDPDGAAHERVVTKGGLTIWSTLELELVEGQVVSARPDGDSRARYNENEYANPSDCLSALTESLSCVPGFSDADDILTRLADIGDSVSVNLDGLPSQLSIEFLRHDSWAYSFSIGGSDVTASCEYDSGARVWGGDDSLDMYPPYYLAIDGLDATDDDPSWSISAWLIREMFSPSSS</sequence>
<dbReference type="RefSeq" id="WP_346093532.1">
    <property type="nucleotide sequence ID" value="NZ_BAABKS010000080.1"/>
</dbReference>
<evidence type="ECO:0000313" key="2">
    <source>
        <dbReference type="Proteomes" id="UP001597182"/>
    </source>
</evidence>
<accession>A0ABW3VCN9</accession>
<evidence type="ECO:0000313" key="1">
    <source>
        <dbReference type="EMBL" id="MFD1231784.1"/>
    </source>
</evidence>
<name>A0ABW3VCN9_9PSEU</name>
<protein>
    <recommendedName>
        <fullName evidence="3">NYN domain-containing protein</fullName>
    </recommendedName>
</protein>
<proteinExistence type="predicted"/>
<dbReference type="EMBL" id="JBHTMB010000006">
    <property type="protein sequence ID" value="MFD1231784.1"/>
    <property type="molecule type" value="Genomic_DNA"/>
</dbReference>
<dbReference type="Proteomes" id="UP001597182">
    <property type="component" value="Unassembled WGS sequence"/>
</dbReference>
<comment type="caution">
    <text evidence="1">The sequence shown here is derived from an EMBL/GenBank/DDBJ whole genome shotgun (WGS) entry which is preliminary data.</text>
</comment>
<gene>
    <name evidence="1" type="ORF">ACFQ34_00655</name>
</gene>
<organism evidence="1 2">
    <name type="scientific">Pseudonocardia benzenivorans</name>
    <dbReference type="NCBI Taxonomy" id="228005"/>
    <lineage>
        <taxon>Bacteria</taxon>
        <taxon>Bacillati</taxon>
        <taxon>Actinomycetota</taxon>
        <taxon>Actinomycetes</taxon>
        <taxon>Pseudonocardiales</taxon>
        <taxon>Pseudonocardiaceae</taxon>
        <taxon>Pseudonocardia</taxon>
    </lineage>
</organism>
<keyword evidence="2" id="KW-1185">Reference proteome</keyword>
<reference evidence="2" key="1">
    <citation type="journal article" date="2019" name="Int. J. Syst. Evol. Microbiol.">
        <title>The Global Catalogue of Microorganisms (GCM) 10K type strain sequencing project: providing services to taxonomists for standard genome sequencing and annotation.</title>
        <authorList>
            <consortium name="The Broad Institute Genomics Platform"/>
            <consortium name="The Broad Institute Genome Sequencing Center for Infectious Disease"/>
            <person name="Wu L."/>
            <person name="Ma J."/>
        </authorList>
    </citation>
    <scope>NUCLEOTIDE SEQUENCE [LARGE SCALE GENOMIC DNA]</scope>
    <source>
        <strain evidence="2">CCUG 49018</strain>
    </source>
</reference>
<evidence type="ECO:0008006" key="3">
    <source>
        <dbReference type="Google" id="ProtNLM"/>
    </source>
</evidence>